<proteinExistence type="predicted"/>
<keyword evidence="3" id="KW-0460">Magnesium</keyword>
<dbReference type="PANTHER" id="PTHR48073">
    <property type="entry name" value="O-SUCCINYLBENZOATE SYNTHASE-RELATED"/>
    <property type="match status" value="1"/>
</dbReference>
<evidence type="ECO:0000256" key="4">
    <source>
        <dbReference type="ARBA" id="ARBA00023239"/>
    </source>
</evidence>
<dbReference type="GO" id="GO:0043748">
    <property type="term" value="F:O-succinylbenzoate synthase activity"/>
    <property type="evidence" value="ECO:0007669"/>
    <property type="project" value="UniProtKB-EC"/>
</dbReference>
<dbReference type="SMART" id="SM00922">
    <property type="entry name" value="MR_MLE"/>
    <property type="match status" value="1"/>
</dbReference>
<evidence type="ECO:0000256" key="6">
    <source>
        <dbReference type="NCBIfam" id="TIGR01928"/>
    </source>
</evidence>
<name>A0A2W5S3F2_CERSP</name>
<comment type="caution">
    <text evidence="8">The sequence shown here is derived from an EMBL/GenBank/DDBJ whole genome shotgun (WGS) entry which is preliminary data.</text>
</comment>
<accession>A0A2W5S3F2</accession>
<keyword evidence="2" id="KW-0479">Metal-binding</keyword>
<evidence type="ECO:0000313" key="8">
    <source>
        <dbReference type="EMBL" id="PZQ94594.1"/>
    </source>
</evidence>
<dbReference type="EMBL" id="QFQS01000017">
    <property type="protein sequence ID" value="PZQ94594.1"/>
    <property type="molecule type" value="Genomic_DNA"/>
</dbReference>
<protein>
    <recommendedName>
        <fullName evidence="5 6">o-succinylbenzoate synthase</fullName>
        <ecNumber evidence="5 6">4.2.1.113</ecNumber>
    </recommendedName>
</protein>
<dbReference type="InterPro" id="IPR036849">
    <property type="entry name" value="Enolase-like_C_sf"/>
</dbReference>
<dbReference type="InterPro" id="IPR029017">
    <property type="entry name" value="Enolase-like_N"/>
</dbReference>
<dbReference type="InterPro" id="IPR013341">
    <property type="entry name" value="Mandelate_racemase_N_dom"/>
</dbReference>
<dbReference type="Proteomes" id="UP000248975">
    <property type="component" value="Unassembled WGS sequence"/>
</dbReference>
<dbReference type="NCBIfam" id="TIGR01928">
    <property type="entry name" value="menC_lowGC_arch"/>
    <property type="match status" value="1"/>
</dbReference>
<dbReference type="CDD" id="cd03317">
    <property type="entry name" value="NAAAR"/>
    <property type="match status" value="1"/>
</dbReference>
<dbReference type="SFLD" id="SFLDS00001">
    <property type="entry name" value="Enolase"/>
    <property type="match status" value="1"/>
</dbReference>
<dbReference type="AlphaFoldDB" id="A0A2W5S3F2"/>
<keyword evidence="4" id="KW-0456">Lyase</keyword>
<dbReference type="SUPFAM" id="SSF51604">
    <property type="entry name" value="Enolase C-terminal domain-like"/>
    <property type="match status" value="1"/>
</dbReference>
<feature type="domain" description="Mandelate racemase/muconate lactonizing enzyme C-terminal" evidence="7">
    <location>
        <begin position="154"/>
        <end position="246"/>
    </location>
</feature>
<dbReference type="SUPFAM" id="SSF54826">
    <property type="entry name" value="Enolase N-terminal domain-like"/>
    <property type="match status" value="1"/>
</dbReference>
<dbReference type="InterPro" id="IPR013342">
    <property type="entry name" value="Mandelate_racemase_C"/>
</dbReference>
<dbReference type="Pfam" id="PF13378">
    <property type="entry name" value="MR_MLE_C"/>
    <property type="match status" value="1"/>
</dbReference>
<dbReference type="UniPathway" id="UPA01057">
    <property type="reaction ID" value="UER00165"/>
</dbReference>
<dbReference type="GO" id="GO:0016854">
    <property type="term" value="F:racemase and epimerase activity"/>
    <property type="evidence" value="ECO:0007669"/>
    <property type="project" value="UniProtKB-ARBA"/>
</dbReference>
<evidence type="ECO:0000313" key="9">
    <source>
        <dbReference type="Proteomes" id="UP000248975"/>
    </source>
</evidence>
<evidence type="ECO:0000256" key="2">
    <source>
        <dbReference type="ARBA" id="ARBA00022723"/>
    </source>
</evidence>
<evidence type="ECO:0000256" key="1">
    <source>
        <dbReference type="ARBA" id="ARBA00001968"/>
    </source>
</evidence>
<organism evidence="8 9">
    <name type="scientific">Cereibacter sphaeroides</name>
    <name type="common">Rhodobacter sphaeroides</name>
    <dbReference type="NCBI Taxonomy" id="1063"/>
    <lineage>
        <taxon>Bacteria</taxon>
        <taxon>Pseudomonadati</taxon>
        <taxon>Pseudomonadota</taxon>
        <taxon>Alphaproteobacteria</taxon>
        <taxon>Rhodobacterales</taxon>
        <taxon>Paracoccaceae</taxon>
        <taxon>Cereibacter</taxon>
    </lineage>
</organism>
<reference evidence="8 9" key="1">
    <citation type="submission" date="2017-08" db="EMBL/GenBank/DDBJ databases">
        <title>Infants hospitalized years apart are colonized by the same room-sourced microbial strains.</title>
        <authorList>
            <person name="Brooks B."/>
            <person name="Olm M.R."/>
            <person name="Firek B.A."/>
            <person name="Baker R."/>
            <person name="Thomas B.C."/>
            <person name="Morowitz M.J."/>
            <person name="Banfield J.F."/>
        </authorList>
    </citation>
    <scope>NUCLEOTIDE SEQUENCE [LARGE SCALE GENOMIC DNA]</scope>
    <source>
        <strain evidence="8">S2_003_000_R2_11</strain>
    </source>
</reference>
<dbReference type="PANTHER" id="PTHR48073:SF5">
    <property type="entry name" value="O-SUCCINYLBENZOATE SYNTHASE"/>
    <property type="match status" value="1"/>
</dbReference>
<dbReference type="EC" id="4.2.1.113" evidence="5 6"/>
<evidence type="ECO:0000259" key="7">
    <source>
        <dbReference type="SMART" id="SM00922"/>
    </source>
</evidence>
<evidence type="ECO:0000256" key="5">
    <source>
        <dbReference type="ARBA" id="ARBA00029491"/>
    </source>
</evidence>
<dbReference type="InterPro" id="IPR010197">
    <property type="entry name" value="OSBS/NAAAR"/>
</dbReference>
<gene>
    <name evidence="8" type="primary">menC</name>
    <name evidence="8" type="ORF">DI533_21875</name>
</gene>
<evidence type="ECO:0000256" key="3">
    <source>
        <dbReference type="ARBA" id="ARBA00022842"/>
    </source>
</evidence>
<dbReference type="InterPro" id="IPR029065">
    <property type="entry name" value="Enolase_C-like"/>
</dbReference>
<dbReference type="Pfam" id="PF02746">
    <property type="entry name" value="MR_MLE_N"/>
    <property type="match status" value="1"/>
</dbReference>
<sequence>MPEPSTRPFARPPLVIEAAELRLVRLPLVTPFTIATGTMYEKVFPLLRLFSGKWEGVAEGVMDPLPDYLAETTAGAMAFLSEVVLPDMIGKSFPHPNALDRHFAAWRGNRMALATVEMAFWDLWSRSLDLPLQTALGGEGEAIDVGVSLGIGPIPGTLDRIRAHLDQGYKRIKLKIMPGHDLELICTAREAYPDAHLTVDANSSYTLADTALFQQLDAFDLDYIEQPLAWDDIHDHAALQARLRTPICLDECLGTIAQTRKALQSDAARVVNIKVGRVGGHSSARAIHDLAAAFDVPVWCGGMLESGVGRAHNIHLSTLPNFRKPGDTSSASRYFHRDIVAEKLEASAGRMPVPSGPGTGVTLDHDFLATVSNDIQRFDA</sequence>
<dbReference type="GO" id="GO:0046872">
    <property type="term" value="F:metal ion binding"/>
    <property type="evidence" value="ECO:0007669"/>
    <property type="project" value="UniProtKB-KW"/>
</dbReference>
<dbReference type="Gene3D" id="3.30.390.10">
    <property type="entry name" value="Enolase-like, N-terminal domain"/>
    <property type="match status" value="1"/>
</dbReference>
<comment type="cofactor">
    <cofactor evidence="1">
        <name>a divalent metal cation</name>
        <dbReference type="ChEBI" id="CHEBI:60240"/>
    </cofactor>
</comment>
<dbReference type="UniPathway" id="UPA00079"/>
<dbReference type="SFLD" id="SFLDF00009">
    <property type="entry name" value="o-succinylbenzoate_synthase"/>
    <property type="match status" value="1"/>
</dbReference>
<dbReference type="Gene3D" id="3.20.20.120">
    <property type="entry name" value="Enolase-like C-terminal domain"/>
    <property type="match status" value="1"/>
</dbReference>
<dbReference type="GO" id="GO:0009234">
    <property type="term" value="P:menaquinone biosynthetic process"/>
    <property type="evidence" value="ECO:0007669"/>
    <property type="project" value="UniProtKB-UniRule"/>
</dbReference>
<dbReference type="SFLD" id="SFLDG00180">
    <property type="entry name" value="muconate_cycloisomerase"/>
    <property type="match status" value="1"/>
</dbReference>